<organism evidence="2 3">
    <name type="scientific">Ignelater luminosus</name>
    <name type="common">Cucubano</name>
    <name type="synonym">Pyrophorus luminosus</name>
    <dbReference type="NCBI Taxonomy" id="2038154"/>
    <lineage>
        <taxon>Eukaryota</taxon>
        <taxon>Metazoa</taxon>
        <taxon>Ecdysozoa</taxon>
        <taxon>Arthropoda</taxon>
        <taxon>Hexapoda</taxon>
        <taxon>Insecta</taxon>
        <taxon>Pterygota</taxon>
        <taxon>Neoptera</taxon>
        <taxon>Endopterygota</taxon>
        <taxon>Coleoptera</taxon>
        <taxon>Polyphaga</taxon>
        <taxon>Elateriformia</taxon>
        <taxon>Elateroidea</taxon>
        <taxon>Elateridae</taxon>
        <taxon>Agrypninae</taxon>
        <taxon>Pyrophorini</taxon>
        <taxon>Ignelater</taxon>
    </lineage>
</organism>
<dbReference type="Proteomes" id="UP000801492">
    <property type="component" value="Unassembled WGS sequence"/>
</dbReference>
<evidence type="ECO:0000313" key="3">
    <source>
        <dbReference type="Proteomes" id="UP000801492"/>
    </source>
</evidence>
<reference evidence="2" key="1">
    <citation type="submission" date="2019-08" db="EMBL/GenBank/DDBJ databases">
        <title>The genome of the North American firefly Photinus pyralis.</title>
        <authorList>
            <consortium name="Photinus pyralis genome working group"/>
            <person name="Fallon T.R."/>
            <person name="Sander Lower S.E."/>
            <person name="Weng J.-K."/>
        </authorList>
    </citation>
    <scope>NUCLEOTIDE SEQUENCE</scope>
    <source>
        <strain evidence="2">TRF0915ILg1</strain>
        <tissue evidence="2">Whole body</tissue>
    </source>
</reference>
<name>A0A8K0CUN3_IGNLU</name>
<sequence>MASSGRYLSEKELEQIVRAYEAEETDSELQSDESESDDLESAEEIIEDEIESDSEDDLPLEHLKKKALYGKNGHK</sequence>
<evidence type="ECO:0000256" key="1">
    <source>
        <dbReference type="SAM" id="MobiDB-lite"/>
    </source>
</evidence>
<dbReference type="EMBL" id="VTPC01008452">
    <property type="protein sequence ID" value="KAF2892819.1"/>
    <property type="molecule type" value="Genomic_DNA"/>
</dbReference>
<accession>A0A8K0CUN3</accession>
<feature type="compositionally biased region" description="Acidic residues" evidence="1">
    <location>
        <begin position="22"/>
        <end position="58"/>
    </location>
</feature>
<gene>
    <name evidence="2" type="ORF">ILUMI_13355</name>
</gene>
<dbReference type="AlphaFoldDB" id="A0A8K0CUN3"/>
<feature type="region of interest" description="Disordered" evidence="1">
    <location>
        <begin position="21"/>
        <end position="61"/>
    </location>
</feature>
<protein>
    <submittedName>
        <fullName evidence="2">Uncharacterized protein</fullName>
    </submittedName>
</protein>
<evidence type="ECO:0000313" key="2">
    <source>
        <dbReference type="EMBL" id="KAF2892819.1"/>
    </source>
</evidence>
<keyword evidence="3" id="KW-1185">Reference proteome</keyword>
<comment type="caution">
    <text evidence="2">The sequence shown here is derived from an EMBL/GenBank/DDBJ whole genome shotgun (WGS) entry which is preliminary data.</text>
</comment>
<proteinExistence type="predicted"/>
<feature type="non-terminal residue" evidence="2">
    <location>
        <position position="75"/>
    </location>
</feature>